<accession>A0A371H2P0</accession>
<protein>
    <submittedName>
        <fullName evidence="1">Uncharacterized protein</fullName>
    </submittedName>
</protein>
<gene>
    <name evidence="1" type="ORF">CR513_20226</name>
</gene>
<evidence type="ECO:0000313" key="1">
    <source>
        <dbReference type="EMBL" id="RDX97057.1"/>
    </source>
</evidence>
<feature type="non-terminal residue" evidence="1">
    <location>
        <position position="1"/>
    </location>
</feature>
<dbReference type="Proteomes" id="UP000257109">
    <property type="component" value="Unassembled WGS sequence"/>
</dbReference>
<reference evidence="1" key="1">
    <citation type="submission" date="2018-05" db="EMBL/GenBank/DDBJ databases">
        <title>Draft genome of Mucuna pruriens seed.</title>
        <authorList>
            <person name="Nnadi N.E."/>
            <person name="Vos R."/>
            <person name="Hasami M.H."/>
            <person name="Devisetty U.K."/>
            <person name="Aguiy J.C."/>
        </authorList>
    </citation>
    <scope>NUCLEOTIDE SEQUENCE [LARGE SCALE GENOMIC DNA]</scope>
    <source>
        <strain evidence="1">JCA_2017</strain>
    </source>
</reference>
<dbReference type="EMBL" id="QJKJ01003745">
    <property type="protein sequence ID" value="RDX97057.1"/>
    <property type="molecule type" value="Genomic_DNA"/>
</dbReference>
<name>A0A371H2P0_MUCPR</name>
<evidence type="ECO:0000313" key="2">
    <source>
        <dbReference type="Proteomes" id="UP000257109"/>
    </source>
</evidence>
<proteinExistence type="predicted"/>
<comment type="caution">
    <text evidence="1">The sequence shown here is derived from an EMBL/GenBank/DDBJ whole genome shotgun (WGS) entry which is preliminary data.</text>
</comment>
<keyword evidence="2" id="KW-1185">Reference proteome</keyword>
<dbReference type="AlphaFoldDB" id="A0A371H2P0"/>
<sequence>MGEIVVDRQVFLAFILVKYVDDVMYDVVLLKPLYLKEVCKDQIKMRIKGKEERKQKEKSKKS</sequence>
<organism evidence="1 2">
    <name type="scientific">Mucuna pruriens</name>
    <name type="common">Velvet bean</name>
    <name type="synonym">Dolichos pruriens</name>
    <dbReference type="NCBI Taxonomy" id="157652"/>
    <lineage>
        <taxon>Eukaryota</taxon>
        <taxon>Viridiplantae</taxon>
        <taxon>Streptophyta</taxon>
        <taxon>Embryophyta</taxon>
        <taxon>Tracheophyta</taxon>
        <taxon>Spermatophyta</taxon>
        <taxon>Magnoliopsida</taxon>
        <taxon>eudicotyledons</taxon>
        <taxon>Gunneridae</taxon>
        <taxon>Pentapetalae</taxon>
        <taxon>rosids</taxon>
        <taxon>fabids</taxon>
        <taxon>Fabales</taxon>
        <taxon>Fabaceae</taxon>
        <taxon>Papilionoideae</taxon>
        <taxon>50 kb inversion clade</taxon>
        <taxon>NPAAA clade</taxon>
        <taxon>indigoferoid/millettioid clade</taxon>
        <taxon>Phaseoleae</taxon>
        <taxon>Mucuna</taxon>
    </lineage>
</organism>